<evidence type="ECO:0000313" key="2">
    <source>
        <dbReference type="Proteomes" id="UP000814140"/>
    </source>
</evidence>
<accession>A0ACB8SPP4</accession>
<sequence>MTHLPRCSHEATQGDPGPRTWCRRATSRDVHWYIRDAANERALHRFPPFILTRTPNQPRSSNMTAMMRGYLIDDEGLQELVKEKKLYGLARAVTWIVKDLGLYPAARHGIARVDGKKCYGIMLGSNIPSDHFMSIDRLSISDEDLKRLKDYLGTDLEPEWYPKYYQN</sequence>
<dbReference type="Proteomes" id="UP000814140">
    <property type="component" value="Unassembled WGS sequence"/>
</dbReference>
<gene>
    <name evidence="1" type="ORF">BV25DRAFT_1902175</name>
</gene>
<name>A0ACB8SPP4_9AGAM</name>
<comment type="caution">
    <text evidence="1">The sequence shown here is derived from an EMBL/GenBank/DDBJ whole genome shotgun (WGS) entry which is preliminary data.</text>
</comment>
<protein>
    <submittedName>
        <fullName evidence="1">Uncharacterized protein</fullName>
    </submittedName>
</protein>
<dbReference type="EMBL" id="MU277235">
    <property type="protein sequence ID" value="KAI0058474.1"/>
    <property type="molecule type" value="Genomic_DNA"/>
</dbReference>
<proteinExistence type="predicted"/>
<keyword evidence="2" id="KW-1185">Reference proteome</keyword>
<organism evidence="1 2">
    <name type="scientific">Artomyces pyxidatus</name>
    <dbReference type="NCBI Taxonomy" id="48021"/>
    <lineage>
        <taxon>Eukaryota</taxon>
        <taxon>Fungi</taxon>
        <taxon>Dikarya</taxon>
        <taxon>Basidiomycota</taxon>
        <taxon>Agaricomycotina</taxon>
        <taxon>Agaricomycetes</taxon>
        <taxon>Russulales</taxon>
        <taxon>Auriscalpiaceae</taxon>
        <taxon>Artomyces</taxon>
    </lineage>
</organism>
<evidence type="ECO:0000313" key="1">
    <source>
        <dbReference type="EMBL" id="KAI0058474.1"/>
    </source>
</evidence>
<reference evidence="1" key="2">
    <citation type="journal article" date="2022" name="New Phytol.">
        <title>Evolutionary transition to the ectomycorrhizal habit in the genomes of a hyperdiverse lineage of mushroom-forming fungi.</title>
        <authorList>
            <person name="Looney B."/>
            <person name="Miyauchi S."/>
            <person name="Morin E."/>
            <person name="Drula E."/>
            <person name="Courty P.E."/>
            <person name="Kohler A."/>
            <person name="Kuo A."/>
            <person name="LaButti K."/>
            <person name="Pangilinan J."/>
            <person name="Lipzen A."/>
            <person name="Riley R."/>
            <person name="Andreopoulos W."/>
            <person name="He G."/>
            <person name="Johnson J."/>
            <person name="Nolan M."/>
            <person name="Tritt A."/>
            <person name="Barry K.W."/>
            <person name="Grigoriev I.V."/>
            <person name="Nagy L.G."/>
            <person name="Hibbett D."/>
            <person name="Henrissat B."/>
            <person name="Matheny P.B."/>
            <person name="Labbe J."/>
            <person name="Martin F.M."/>
        </authorList>
    </citation>
    <scope>NUCLEOTIDE SEQUENCE</scope>
    <source>
        <strain evidence="1">HHB10654</strain>
    </source>
</reference>
<reference evidence="1" key="1">
    <citation type="submission" date="2021-03" db="EMBL/GenBank/DDBJ databases">
        <authorList>
            <consortium name="DOE Joint Genome Institute"/>
            <person name="Ahrendt S."/>
            <person name="Looney B.P."/>
            <person name="Miyauchi S."/>
            <person name="Morin E."/>
            <person name="Drula E."/>
            <person name="Courty P.E."/>
            <person name="Chicoki N."/>
            <person name="Fauchery L."/>
            <person name="Kohler A."/>
            <person name="Kuo A."/>
            <person name="Labutti K."/>
            <person name="Pangilinan J."/>
            <person name="Lipzen A."/>
            <person name="Riley R."/>
            <person name="Andreopoulos W."/>
            <person name="He G."/>
            <person name="Johnson J."/>
            <person name="Barry K.W."/>
            <person name="Grigoriev I.V."/>
            <person name="Nagy L."/>
            <person name="Hibbett D."/>
            <person name="Henrissat B."/>
            <person name="Matheny P.B."/>
            <person name="Labbe J."/>
            <person name="Martin F."/>
        </authorList>
    </citation>
    <scope>NUCLEOTIDE SEQUENCE</scope>
    <source>
        <strain evidence="1">HHB10654</strain>
    </source>
</reference>